<proteinExistence type="predicted"/>
<evidence type="ECO:0000313" key="3">
    <source>
        <dbReference type="Proteomes" id="UP001055149"/>
    </source>
</evidence>
<reference evidence="2" key="1">
    <citation type="journal article" date="2022" name="Int. J. Syst. Evol. Microbiol.">
        <title>A novel species of lactic acid bacteria, Ligilactobacillus pabuli sp. nov., isolated from alfalfa silage.</title>
        <authorList>
            <person name="Tohno M."/>
            <person name="Tanizawa Y."/>
            <person name="Sawada H."/>
            <person name="Sakamoto M."/>
            <person name="Ohkuma M."/>
            <person name="Kobayashi H."/>
        </authorList>
    </citation>
    <scope>NUCLEOTIDE SEQUENCE</scope>
    <source>
        <strain evidence="2">AF129</strain>
    </source>
</reference>
<dbReference type="Proteomes" id="UP001055149">
    <property type="component" value="Unassembled WGS sequence"/>
</dbReference>
<sequence length="140" mass="14595">MKIGFIGTGVMGKAIVKNLMKAGHELTVYNRTKAKTDELVAAGATWADSPQAVAKVSQVVFSMVGFPADVRQIYFGETGLLAGSQPGTVLVDLTTSEPALAAEIAEQGQAQGLGILDAPVSGGDIGGKKCHFNHYGRWCS</sequence>
<accession>A0ABQ5JMN9</accession>
<keyword evidence="3" id="KW-1185">Reference proteome</keyword>
<dbReference type="PANTHER" id="PTHR43060:SF15">
    <property type="entry name" value="3-HYDROXYISOBUTYRATE DEHYDROGENASE-LIKE 1, MITOCHONDRIAL-RELATED"/>
    <property type="match status" value="1"/>
</dbReference>
<gene>
    <name evidence="2" type="ORF">LPAF129_14620</name>
</gene>
<dbReference type="EMBL" id="BQXH01000013">
    <property type="protein sequence ID" value="GKS81776.1"/>
    <property type="molecule type" value="Genomic_DNA"/>
</dbReference>
<dbReference type="InterPro" id="IPR006115">
    <property type="entry name" value="6PGDH_NADP-bd"/>
</dbReference>
<evidence type="ECO:0000313" key="2">
    <source>
        <dbReference type="EMBL" id="GKS81776.1"/>
    </source>
</evidence>
<dbReference type="Gene3D" id="3.40.50.720">
    <property type="entry name" value="NAD(P)-binding Rossmann-like Domain"/>
    <property type="match status" value="1"/>
</dbReference>
<dbReference type="Pfam" id="PF03446">
    <property type="entry name" value="NAD_binding_2"/>
    <property type="match status" value="1"/>
</dbReference>
<name>A0ABQ5JMN9_9LACO</name>
<organism evidence="2 3">
    <name type="scientific">Ligilactobacillus pabuli</name>
    <dbReference type="NCBI Taxonomy" id="2886039"/>
    <lineage>
        <taxon>Bacteria</taxon>
        <taxon>Bacillati</taxon>
        <taxon>Bacillota</taxon>
        <taxon>Bacilli</taxon>
        <taxon>Lactobacillales</taxon>
        <taxon>Lactobacillaceae</taxon>
        <taxon>Ligilactobacillus</taxon>
    </lineage>
</organism>
<comment type="caution">
    <text evidence="2">The sequence shown here is derived from an EMBL/GenBank/DDBJ whole genome shotgun (WGS) entry which is preliminary data.</text>
</comment>
<dbReference type="PANTHER" id="PTHR43060">
    <property type="entry name" value="3-HYDROXYISOBUTYRATE DEHYDROGENASE-LIKE 1, MITOCHONDRIAL-RELATED"/>
    <property type="match status" value="1"/>
</dbReference>
<dbReference type="InterPro" id="IPR036291">
    <property type="entry name" value="NAD(P)-bd_dom_sf"/>
</dbReference>
<dbReference type="SUPFAM" id="SSF51735">
    <property type="entry name" value="NAD(P)-binding Rossmann-fold domains"/>
    <property type="match status" value="1"/>
</dbReference>
<evidence type="ECO:0000259" key="1">
    <source>
        <dbReference type="Pfam" id="PF03446"/>
    </source>
</evidence>
<feature type="domain" description="6-phosphogluconate dehydrogenase NADP-binding" evidence="1">
    <location>
        <begin position="2"/>
        <end position="129"/>
    </location>
</feature>
<protein>
    <recommendedName>
        <fullName evidence="1">6-phosphogluconate dehydrogenase NADP-binding domain-containing protein</fullName>
    </recommendedName>
</protein>